<evidence type="ECO:0000259" key="1">
    <source>
        <dbReference type="PROSITE" id="PS50883"/>
    </source>
</evidence>
<dbReference type="RefSeq" id="WP_243407633.1">
    <property type="nucleotide sequence ID" value="NZ_FZMO01000201.1"/>
</dbReference>
<dbReference type="SUPFAM" id="SSF141868">
    <property type="entry name" value="EAL domain-like"/>
    <property type="match status" value="1"/>
</dbReference>
<dbReference type="Pfam" id="PF00563">
    <property type="entry name" value="EAL"/>
    <property type="match status" value="1"/>
</dbReference>
<dbReference type="PROSITE" id="PS50883">
    <property type="entry name" value="EAL"/>
    <property type="match status" value="1"/>
</dbReference>
<feature type="domain" description="EAL" evidence="1">
    <location>
        <begin position="1"/>
        <end position="75"/>
    </location>
</feature>
<dbReference type="InterPro" id="IPR001633">
    <property type="entry name" value="EAL_dom"/>
</dbReference>
<dbReference type="Gene3D" id="3.20.20.450">
    <property type="entry name" value="EAL domain"/>
    <property type="match status" value="1"/>
</dbReference>
<organism evidence="2 3">
    <name type="scientific">Frankia canadensis</name>
    <dbReference type="NCBI Taxonomy" id="1836972"/>
    <lineage>
        <taxon>Bacteria</taxon>
        <taxon>Bacillati</taxon>
        <taxon>Actinomycetota</taxon>
        <taxon>Actinomycetes</taxon>
        <taxon>Frankiales</taxon>
        <taxon>Frankiaceae</taxon>
        <taxon>Frankia</taxon>
    </lineage>
</organism>
<name>A0A2I2KT02_9ACTN</name>
<proteinExistence type="predicted"/>
<dbReference type="AlphaFoldDB" id="A0A2I2KT02"/>
<dbReference type="EMBL" id="FZMO01000201">
    <property type="protein sequence ID" value="SNQ48797.1"/>
    <property type="molecule type" value="Genomic_DNA"/>
</dbReference>
<evidence type="ECO:0000313" key="3">
    <source>
        <dbReference type="Proteomes" id="UP000234331"/>
    </source>
</evidence>
<evidence type="ECO:0000313" key="2">
    <source>
        <dbReference type="EMBL" id="SNQ48797.1"/>
    </source>
</evidence>
<gene>
    <name evidence="2" type="ORF">FRACA_280019</name>
</gene>
<dbReference type="InterPro" id="IPR050706">
    <property type="entry name" value="Cyclic-di-GMP_PDE-like"/>
</dbReference>
<sequence>MGEVPGWATGVDTDRPSAARMYDYHSLGLTVTAEGVETEARLERLRRVRCDSAQGYLFCAPLPADALARWLDTPHRADPAGVFGP</sequence>
<dbReference type="GO" id="GO:0071111">
    <property type="term" value="F:cyclic-guanylate-specific phosphodiesterase activity"/>
    <property type="evidence" value="ECO:0007669"/>
    <property type="project" value="InterPro"/>
</dbReference>
<dbReference type="Proteomes" id="UP000234331">
    <property type="component" value="Unassembled WGS sequence"/>
</dbReference>
<reference evidence="2 3" key="1">
    <citation type="submission" date="2017-06" db="EMBL/GenBank/DDBJ databases">
        <authorList>
            <person name="Kim H.J."/>
            <person name="Triplett B.A."/>
        </authorList>
    </citation>
    <scope>NUCLEOTIDE SEQUENCE [LARGE SCALE GENOMIC DNA]</scope>
    <source>
        <strain evidence="2">FRACA_ARgP5</strain>
    </source>
</reference>
<dbReference type="PANTHER" id="PTHR33121">
    <property type="entry name" value="CYCLIC DI-GMP PHOSPHODIESTERASE PDEF"/>
    <property type="match status" value="1"/>
</dbReference>
<accession>A0A2I2KT02</accession>
<keyword evidence="3" id="KW-1185">Reference proteome</keyword>
<dbReference type="InterPro" id="IPR035919">
    <property type="entry name" value="EAL_sf"/>
</dbReference>
<protein>
    <recommendedName>
        <fullName evidence="1">EAL domain-containing protein</fullName>
    </recommendedName>
</protein>
<dbReference type="PANTHER" id="PTHR33121:SF71">
    <property type="entry name" value="OXYGEN SENSOR PROTEIN DOSP"/>
    <property type="match status" value="1"/>
</dbReference>